<evidence type="ECO:0000256" key="1">
    <source>
        <dbReference type="SAM" id="MobiDB-lite"/>
    </source>
</evidence>
<evidence type="ECO:0000313" key="3">
    <source>
        <dbReference type="Proteomes" id="UP000018936"/>
    </source>
</evidence>
<organism evidence="2 3">
    <name type="scientific">Ophiophagus hannah</name>
    <name type="common">King cobra</name>
    <name type="synonym">Naja hannah</name>
    <dbReference type="NCBI Taxonomy" id="8665"/>
    <lineage>
        <taxon>Eukaryota</taxon>
        <taxon>Metazoa</taxon>
        <taxon>Chordata</taxon>
        <taxon>Craniata</taxon>
        <taxon>Vertebrata</taxon>
        <taxon>Euteleostomi</taxon>
        <taxon>Lepidosauria</taxon>
        <taxon>Squamata</taxon>
        <taxon>Bifurcata</taxon>
        <taxon>Unidentata</taxon>
        <taxon>Episquamata</taxon>
        <taxon>Toxicofera</taxon>
        <taxon>Serpentes</taxon>
        <taxon>Colubroidea</taxon>
        <taxon>Elapidae</taxon>
        <taxon>Elapinae</taxon>
        <taxon>Ophiophagus</taxon>
    </lineage>
</organism>
<proteinExistence type="predicted"/>
<protein>
    <submittedName>
        <fullName evidence="2">Ral guanine nucleotide dissociation stimulator</fullName>
    </submittedName>
</protein>
<sequence length="89" mass="9883">PKVLTTPDLPITKSDSYKPSPLPPKYKETDYIVHTVPDMTHVSTEDDNYLPKVLTTPDLPITKSVSPCPVPSKFKEPGYIMPEAGNMLE</sequence>
<keyword evidence="3" id="KW-1185">Reference proteome</keyword>
<reference evidence="2 3" key="1">
    <citation type="journal article" date="2013" name="Proc. Natl. Acad. Sci. U.S.A.">
        <title>The king cobra genome reveals dynamic gene evolution and adaptation in the snake venom system.</title>
        <authorList>
            <person name="Vonk F.J."/>
            <person name="Casewell N.R."/>
            <person name="Henkel C.V."/>
            <person name="Heimberg A.M."/>
            <person name="Jansen H.J."/>
            <person name="McCleary R.J."/>
            <person name="Kerkkamp H.M."/>
            <person name="Vos R.A."/>
            <person name="Guerreiro I."/>
            <person name="Calvete J.J."/>
            <person name="Wuster W."/>
            <person name="Woods A.E."/>
            <person name="Logan J.M."/>
            <person name="Harrison R.A."/>
            <person name="Castoe T.A."/>
            <person name="de Koning A.P."/>
            <person name="Pollock D.D."/>
            <person name="Yandell M."/>
            <person name="Calderon D."/>
            <person name="Renjifo C."/>
            <person name="Currier R.B."/>
            <person name="Salgado D."/>
            <person name="Pla D."/>
            <person name="Sanz L."/>
            <person name="Hyder A.S."/>
            <person name="Ribeiro J.M."/>
            <person name="Arntzen J.W."/>
            <person name="van den Thillart G.E."/>
            <person name="Boetzer M."/>
            <person name="Pirovano W."/>
            <person name="Dirks R.P."/>
            <person name="Spaink H.P."/>
            <person name="Duboule D."/>
            <person name="McGlinn E."/>
            <person name="Kini R.M."/>
            <person name="Richardson M.K."/>
        </authorList>
    </citation>
    <scope>NUCLEOTIDE SEQUENCE</scope>
    <source>
        <tissue evidence="2">Blood</tissue>
    </source>
</reference>
<dbReference type="Proteomes" id="UP000018936">
    <property type="component" value="Unassembled WGS sequence"/>
</dbReference>
<accession>V8NDT5</accession>
<evidence type="ECO:0000313" key="2">
    <source>
        <dbReference type="EMBL" id="ETE59798.1"/>
    </source>
</evidence>
<feature type="non-terminal residue" evidence="2">
    <location>
        <position position="1"/>
    </location>
</feature>
<dbReference type="EMBL" id="AZIM01005230">
    <property type="protein sequence ID" value="ETE59798.1"/>
    <property type="molecule type" value="Genomic_DNA"/>
</dbReference>
<comment type="caution">
    <text evidence="2">The sequence shown here is derived from an EMBL/GenBank/DDBJ whole genome shotgun (WGS) entry which is preliminary data.</text>
</comment>
<feature type="region of interest" description="Disordered" evidence="1">
    <location>
        <begin position="1"/>
        <end position="24"/>
    </location>
</feature>
<gene>
    <name evidence="2" type="primary">Ralgds</name>
    <name evidence="2" type="ORF">L345_14470</name>
</gene>
<name>V8NDT5_OPHHA</name>
<dbReference type="AlphaFoldDB" id="V8NDT5"/>